<comment type="caution">
    <text evidence="2">The sequence shown here is derived from an EMBL/GenBank/DDBJ whole genome shotgun (WGS) entry which is preliminary data.</text>
</comment>
<sequence>MNDQLVDLFGRPVSPQPLPDDRPTRSVPQPPPDLADRPGHKITREALRMSGTSRAAGYSPPIHRATCSCGWSAESSAPAAVAHMTERHLITTPTSTTKENAS</sequence>
<evidence type="ECO:0000313" key="3">
    <source>
        <dbReference type="Proteomes" id="UP001500731"/>
    </source>
</evidence>
<evidence type="ECO:0000256" key="1">
    <source>
        <dbReference type="SAM" id="MobiDB-lite"/>
    </source>
</evidence>
<keyword evidence="3" id="KW-1185">Reference proteome</keyword>
<gene>
    <name evidence="2" type="ORF">GCM10023171_12820</name>
</gene>
<dbReference type="Proteomes" id="UP001500731">
    <property type="component" value="Unassembled WGS sequence"/>
</dbReference>
<reference evidence="3" key="1">
    <citation type="journal article" date="2019" name="Int. J. Syst. Evol. Microbiol.">
        <title>The Global Catalogue of Microorganisms (GCM) 10K type strain sequencing project: providing services to taxonomists for standard genome sequencing and annotation.</title>
        <authorList>
            <consortium name="The Broad Institute Genomics Platform"/>
            <consortium name="The Broad Institute Genome Sequencing Center for Infectious Disease"/>
            <person name="Wu L."/>
            <person name="Ma J."/>
        </authorList>
    </citation>
    <scope>NUCLEOTIDE SEQUENCE [LARGE SCALE GENOMIC DNA]</scope>
    <source>
        <strain evidence="3">JCM 17839</strain>
    </source>
</reference>
<feature type="region of interest" description="Disordered" evidence="1">
    <location>
        <begin position="1"/>
        <end position="43"/>
    </location>
</feature>
<organism evidence="2 3">
    <name type="scientific">Microbacterium panaciterrae</name>
    <dbReference type="NCBI Taxonomy" id="985759"/>
    <lineage>
        <taxon>Bacteria</taxon>
        <taxon>Bacillati</taxon>
        <taxon>Actinomycetota</taxon>
        <taxon>Actinomycetes</taxon>
        <taxon>Micrococcales</taxon>
        <taxon>Microbacteriaceae</taxon>
        <taxon>Microbacterium</taxon>
    </lineage>
</organism>
<protein>
    <recommendedName>
        <fullName evidence="4">DUF222 domain-containing protein</fullName>
    </recommendedName>
</protein>
<feature type="compositionally biased region" description="Basic and acidic residues" evidence="1">
    <location>
        <begin position="34"/>
        <end position="43"/>
    </location>
</feature>
<evidence type="ECO:0008006" key="4">
    <source>
        <dbReference type="Google" id="ProtNLM"/>
    </source>
</evidence>
<evidence type="ECO:0000313" key="2">
    <source>
        <dbReference type="EMBL" id="GAA4482594.1"/>
    </source>
</evidence>
<dbReference type="RefSeq" id="WP_345185420.1">
    <property type="nucleotide sequence ID" value="NZ_BAABGP010000008.1"/>
</dbReference>
<proteinExistence type="predicted"/>
<dbReference type="EMBL" id="BAABGP010000008">
    <property type="protein sequence ID" value="GAA4482594.1"/>
    <property type="molecule type" value="Genomic_DNA"/>
</dbReference>
<accession>A0ABP8P6C4</accession>
<name>A0ABP8P6C4_9MICO</name>